<sequence length="105" mass="11323">MDRQILILILGTALVTYLPRMLPLVVLSRARLPEVFLRWLGFIPAAVLAALLAPGLLLPQGKLALTGNPYILAAIPAGLVAVKTRSMALTIVSGMAAMVLFQYWL</sequence>
<keyword evidence="1" id="KW-0812">Transmembrane</keyword>
<keyword evidence="1" id="KW-0472">Membrane</keyword>
<evidence type="ECO:0000256" key="1">
    <source>
        <dbReference type="SAM" id="Phobius"/>
    </source>
</evidence>
<feature type="transmembrane region" description="Helical" evidence="1">
    <location>
        <begin position="39"/>
        <end position="57"/>
    </location>
</feature>
<dbReference type="Pfam" id="PF05437">
    <property type="entry name" value="AzlD"/>
    <property type="match status" value="1"/>
</dbReference>
<protein>
    <submittedName>
        <fullName evidence="2">Predicted membrane protein</fullName>
    </submittedName>
</protein>
<name>A0A0S6UHI2_NEOTH</name>
<dbReference type="InterPro" id="IPR008407">
    <property type="entry name" value="Brnchd-chn_aa_trnsp_AzlD"/>
</dbReference>
<feature type="transmembrane region" description="Helical" evidence="1">
    <location>
        <begin position="63"/>
        <end position="82"/>
    </location>
</feature>
<dbReference type="Proteomes" id="UP000063718">
    <property type="component" value="Unassembled WGS sequence"/>
</dbReference>
<dbReference type="AlphaFoldDB" id="A0A0S6UHI2"/>
<organism evidence="2">
    <name type="scientific">Moorella thermoacetica Y72</name>
    <dbReference type="NCBI Taxonomy" id="1325331"/>
    <lineage>
        <taxon>Bacteria</taxon>
        <taxon>Bacillati</taxon>
        <taxon>Bacillota</taxon>
        <taxon>Clostridia</taxon>
        <taxon>Neomoorellales</taxon>
        <taxon>Neomoorellaceae</taxon>
        <taxon>Neomoorella</taxon>
    </lineage>
</organism>
<keyword evidence="1" id="KW-1133">Transmembrane helix</keyword>
<dbReference type="RefSeq" id="WP_011392756.1">
    <property type="nucleotide sequence ID" value="NZ_DF238840.1"/>
</dbReference>
<evidence type="ECO:0000313" key="2">
    <source>
        <dbReference type="EMBL" id="GAF27017.1"/>
    </source>
</evidence>
<feature type="transmembrane region" description="Helical" evidence="1">
    <location>
        <begin position="6"/>
        <end position="27"/>
    </location>
</feature>
<dbReference type="EMBL" id="DF238840">
    <property type="protein sequence ID" value="GAF27017.1"/>
    <property type="molecule type" value="Genomic_DNA"/>
</dbReference>
<reference evidence="2" key="1">
    <citation type="journal article" date="2014" name="Gene">
        <title>Genome-guided analysis of transformation efficiency and carbon dioxide assimilation by Moorella thermoacetica Y72.</title>
        <authorList>
            <person name="Tsukahara K."/>
            <person name="Kita A."/>
            <person name="Nakashimada Y."/>
            <person name="Hoshino T."/>
            <person name="Murakami K."/>
        </authorList>
    </citation>
    <scope>NUCLEOTIDE SEQUENCE [LARGE SCALE GENOMIC DNA]</scope>
    <source>
        <strain evidence="2">Y72</strain>
    </source>
</reference>
<accession>A0A0S6UHI2</accession>
<feature type="transmembrane region" description="Helical" evidence="1">
    <location>
        <begin position="87"/>
        <end position="104"/>
    </location>
</feature>
<proteinExistence type="predicted"/>
<gene>
    <name evidence="2" type="ORF">MTY_2358</name>
</gene>
<dbReference type="GeneID" id="45617282"/>